<organism evidence="6 7">
    <name type="scientific">Polarella glacialis</name>
    <name type="common">Dinoflagellate</name>
    <dbReference type="NCBI Taxonomy" id="89957"/>
    <lineage>
        <taxon>Eukaryota</taxon>
        <taxon>Sar</taxon>
        <taxon>Alveolata</taxon>
        <taxon>Dinophyceae</taxon>
        <taxon>Suessiales</taxon>
        <taxon>Suessiaceae</taxon>
        <taxon>Polarella</taxon>
    </lineage>
</organism>
<comment type="subcellular location">
    <subcellularLocation>
        <location evidence="1">Membrane</location>
        <topology evidence="1">Multi-pass membrane protein</topology>
    </subcellularLocation>
</comment>
<evidence type="ECO:0000256" key="4">
    <source>
        <dbReference type="ARBA" id="ARBA00023136"/>
    </source>
</evidence>
<feature type="domain" description="NarX-like N-terminal" evidence="5">
    <location>
        <begin position="67"/>
        <end position="94"/>
    </location>
</feature>
<feature type="non-terminal residue" evidence="6">
    <location>
        <position position="1"/>
    </location>
</feature>
<keyword evidence="2" id="KW-0812">Transmembrane</keyword>
<accession>A0A813I0Y7</accession>
<evidence type="ECO:0000256" key="3">
    <source>
        <dbReference type="ARBA" id="ARBA00022989"/>
    </source>
</evidence>
<reference evidence="6" key="1">
    <citation type="submission" date="2021-02" db="EMBL/GenBank/DDBJ databases">
        <authorList>
            <person name="Dougan E. K."/>
            <person name="Rhodes N."/>
            <person name="Thang M."/>
            <person name="Chan C."/>
        </authorList>
    </citation>
    <scope>NUCLEOTIDE SEQUENCE</scope>
</reference>
<evidence type="ECO:0000256" key="2">
    <source>
        <dbReference type="ARBA" id="ARBA00022692"/>
    </source>
</evidence>
<dbReference type="GO" id="GO:0016020">
    <property type="term" value="C:membrane"/>
    <property type="evidence" value="ECO:0007669"/>
    <property type="project" value="UniProtKB-SubCell"/>
</dbReference>
<gene>
    <name evidence="6" type="ORF">PGLA1383_LOCUS57930</name>
</gene>
<evidence type="ECO:0000259" key="5">
    <source>
        <dbReference type="Pfam" id="PF13675"/>
    </source>
</evidence>
<keyword evidence="4" id="KW-0472">Membrane</keyword>
<protein>
    <recommendedName>
        <fullName evidence="5">NarX-like N-terminal domain-containing protein</fullName>
    </recommendedName>
</protein>
<evidence type="ECO:0000256" key="1">
    <source>
        <dbReference type="ARBA" id="ARBA00004141"/>
    </source>
</evidence>
<dbReference type="InterPro" id="IPR029095">
    <property type="entry name" value="NarX-like_N"/>
</dbReference>
<name>A0A813I0Y7_POLGL</name>
<proteinExistence type="predicted"/>
<dbReference type="Proteomes" id="UP000654075">
    <property type="component" value="Unassembled WGS sequence"/>
</dbReference>
<dbReference type="OrthoDB" id="17569at2759"/>
<dbReference type="AlphaFoldDB" id="A0A813I0Y7"/>
<sequence>TAKLWGPEGVVSAPFVLKSEPRFAQGLPEPRLALVMCWRTTMRAVVGAMLIMGSCMEAAVFSDAEWSKTIDVAGTQRMLSQRMSKHFLLVATGINITSNK</sequence>
<feature type="non-terminal residue" evidence="6">
    <location>
        <position position="100"/>
    </location>
</feature>
<dbReference type="EMBL" id="CAJNNV010033404">
    <property type="protein sequence ID" value="CAE8643609.1"/>
    <property type="molecule type" value="Genomic_DNA"/>
</dbReference>
<evidence type="ECO:0000313" key="7">
    <source>
        <dbReference type="Proteomes" id="UP000654075"/>
    </source>
</evidence>
<dbReference type="Pfam" id="PF13675">
    <property type="entry name" value="PilJ"/>
    <property type="match status" value="1"/>
</dbReference>
<keyword evidence="3" id="KW-1133">Transmembrane helix</keyword>
<comment type="caution">
    <text evidence="6">The sequence shown here is derived from an EMBL/GenBank/DDBJ whole genome shotgun (WGS) entry which is preliminary data.</text>
</comment>
<evidence type="ECO:0000313" key="6">
    <source>
        <dbReference type="EMBL" id="CAE8643609.1"/>
    </source>
</evidence>
<keyword evidence="7" id="KW-1185">Reference proteome</keyword>